<dbReference type="Proteomes" id="UP000254924">
    <property type="component" value="Unassembled WGS sequence"/>
</dbReference>
<keyword evidence="3" id="KW-1185">Reference proteome</keyword>
<protein>
    <submittedName>
        <fullName evidence="2">NmrA-like dehydrogenase/reductase</fullName>
    </submittedName>
</protein>
<dbReference type="OrthoDB" id="9803892at2"/>
<dbReference type="RefSeq" id="WP_115269776.1">
    <property type="nucleotide sequence ID" value="NZ_JBNPNB010000016.1"/>
</dbReference>
<dbReference type="Pfam" id="PF13460">
    <property type="entry name" value="NAD_binding_10"/>
    <property type="match status" value="1"/>
</dbReference>
<reference evidence="2 3" key="1">
    <citation type="submission" date="2018-06" db="EMBL/GenBank/DDBJ databases">
        <authorList>
            <consortium name="Pathogen Informatics"/>
            <person name="Doyle S."/>
        </authorList>
    </citation>
    <scope>NUCLEOTIDE SEQUENCE [LARGE SCALE GENOMIC DNA]</scope>
    <source>
        <strain evidence="2 3">NCTC12224</strain>
    </source>
</reference>
<evidence type="ECO:0000313" key="2">
    <source>
        <dbReference type="EMBL" id="SUN62079.1"/>
    </source>
</evidence>
<dbReference type="AlphaFoldDB" id="A0A380KBU1"/>
<proteinExistence type="predicted"/>
<dbReference type="PANTHER" id="PTHR15020:SF50">
    <property type="entry name" value="UPF0659 PROTEIN YMR090W"/>
    <property type="match status" value="1"/>
</dbReference>
<sequence length="193" mass="21033">MTQVTIIGATGSLGRVVTKTLLEETDVHLTLFSRSADQLAYHPRVENIAGSTADKEVLEKAVKGADLVFVALSGDLPTMAQQIIKAMTKVSSRRLVFISSYGIYGEIDGASQNGTGVLAPYRKAADMIEASTLDYTIVRPGWFNNSNDISYTLYPKGETIYGNDISRKAIADLVKRLVQDPSFGVKENWGIVR</sequence>
<evidence type="ECO:0000313" key="3">
    <source>
        <dbReference type="Proteomes" id="UP000254924"/>
    </source>
</evidence>
<gene>
    <name evidence="2" type="ORF">NCTC12224_01700</name>
</gene>
<dbReference type="Gene3D" id="3.40.50.720">
    <property type="entry name" value="NAD(P)-binding Rossmann-like Domain"/>
    <property type="match status" value="1"/>
</dbReference>
<dbReference type="InterPro" id="IPR016040">
    <property type="entry name" value="NAD(P)-bd_dom"/>
</dbReference>
<dbReference type="InterPro" id="IPR036291">
    <property type="entry name" value="NAD(P)-bd_dom_sf"/>
</dbReference>
<dbReference type="GeneID" id="78356979"/>
<feature type="domain" description="NAD(P)-binding" evidence="1">
    <location>
        <begin position="8"/>
        <end position="181"/>
    </location>
</feature>
<accession>A0A380KBU1</accession>
<organism evidence="2 3">
    <name type="scientific">Streptococcus hyointestinalis</name>
    <dbReference type="NCBI Taxonomy" id="1337"/>
    <lineage>
        <taxon>Bacteria</taxon>
        <taxon>Bacillati</taxon>
        <taxon>Bacillota</taxon>
        <taxon>Bacilli</taxon>
        <taxon>Lactobacillales</taxon>
        <taxon>Streptococcaceae</taxon>
        <taxon>Streptococcus</taxon>
    </lineage>
</organism>
<dbReference type="SUPFAM" id="SSF51735">
    <property type="entry name" value="NAD(P)-binding Rossmann-fold domains"/>
    <property type="match status" value="1"/>
</dbReference>
<name>A0A380KBU1_9STRE</name>
<dbReference type="EMBL" id="UHFN01000007">
    <property type="protein sequence ID" value="SUN62079.1"/>
    <property type="molecule type" value="Genomic_DNA"/>
</dbReference>
<evidence type="ECO:0000259" key="1">
    <source>
        <dbReference type="Pfam" id="PF13460"/>
    </source>
</evidence>
<dbReference type="PANTHER" id="PTHR15020">
    <property type="entry name" value="FLAVIN REDUCTASE-RELATED"/>
    <property type="match status" value="1"/>
</dbReference>